<organism evidence="2 3">
    <name type="scientific">Halorubellus litoreus</name>
    <dbReference type="NCBI Taxonomy" id="755308"/>
    <lineage>
        <taxon>Archaea</taxon>
        <taxon>Methanobacteriati</taxon>
        <taxon>Methanobacteriota</taxon>
        <taxon>Stenosarchaea group</taxon>
        <taxon>Halobacteria</taxon>
        <taxon>Halobacteriales</taxon>
        <taxon>Halorubellaceae</taxon>
        <taxon>Halorubellus</taxon>
    </lineage>
</organism>
<keyword evidence="3" id="KW-1185">Reference proteome</keyword>
<dbReference type="Proteomes" id="UP001596395">
    <property type="component" value="Unassembled WGS sequence"/>
</dbReference>
<keyword evidence="1" id="KW-1133">Transmembrane helix</keyword>
<gene>
    <name evidence="2" type="ORF">ACFQGB_18960</name>
</gene>
<dbReference type="RefSeq" id="WP_336351888.1">
    <property type="nucleotide sequence ID" value="NZ_JAZAQL010000004.1"/>
</dbReference>
<keyword evidence="1" id="KW-0472">Membrane</keyword>
<reference evidence="2 3" key="1">
    <citation type="journal article" date="2019" name="Int. J. Syst. Evol. Microbiol.">
        <title>The Global Catalogue of Microorganisms (GCM) 10K type strain sequencing project: providing services to taxonomists for standard genome sequencing and annotation.</title>
        <authorList>
            <consortium name="The Broad Institute Genomics Platform"/>
            <consortium name="The Broad Institute Genome Sequencing Center for Infectious Disease"/>
            <person name="Wu L."/>
            <person name="Ma J."/>
        </authorList>
    </citation>
    <scope>NUCLEOTIDE SEQUENCE [LARGE SCALE GENOMIC DNA]</scope>
    <source>
        <strain evidence="2 3">GX26</strain>
    </source>
</reference>
<feature type="transmembrane region" description="Helical" evidence="1">
    <location>
        <begin position="101"/>
        <end position="123"/>
    </location>
</feature>
<name>A0ABD5VL72_9EURY</name>
<keyword evidence="1" id="KW-0812">Transmembrane</keyword>
<comment type="caution">
    <text evidence="2">The sequence shown here is derived from an EMBL/GenBank/DDBJ whole genome shotgun (WGS) entry which is preliminary data.</text>
</comment>
<evidence type="ECO:0000256" key="1">
    <source>
        <dbReference type="SAM" id="Phobius"/>
    </source>
</evidence>
<dbReference type="AlphaFoldDB" id="A0ABD5VL72"/>
<feature type="transmembrane region" description="Helical" evidence="1">
    <location>
        <begin position="143"/>
        <end position="163"/>
    </location>
</feature>
<evidence type="ECO:0000313" key="2">
    <source>
        <dbReference type="EMBL" id="MFC6954950.1"/>
    </source>
</evidence>
<proteinExistence type="predicted"/>
<dbReference type="EMBL" id="JBHSXN010000004">
    <property type="protein sequence ID" value="MFC6954950.1"/>
    <property type="molecule type" value="Genomic_DNA"/>
</dbReference>
<sequence length="164" mass="16163">MSLLGSEDATASGVVRDVTWHESQTPSNLSFRVEQTDETGNVTGYTQARAGSIDAKNVVSEGDEVTVHGSLGGDGLLEVSEVENETTGVTFSPDGGELGGLVFLGPPVVGAMLGGIGGLIGIVPGSASGGVMAGIFAGAGPGLAVGVACTFLVILGLAVYGAVR</sequence>
<protein>
    <submittedName>
        <fullName evidence="2">Uncharacterized protein</fullName>
    </submittedName>
</protein>
<evidence type="ECO:0000313" key="3">
    <source>
        <dbReference type="Proteomes" id="UP001596395"/>
    </source>
</evidence>
<accession>A0ABD5VL72</accession>